<protein>
    <submittedName>
        <fullName evidence="2">Ribbon-helix-helix protein, CopG family</fullName>
    </submittedName>
</protein>
<dbReference type="SUPFAM" id="SSF47598">
    <property type="entry name" value="Ribbon-helix-helix"/>
    <property type="match status" value="1"/>
</dbReference>
<gene>
    <name evidence="2" type="ORF">HF854_10625</name>
</gene>
<dbReference type="GO" id="GO:0006355">
    <property type="term" value="P:regulation of DNA-templated transcription"/>
    <property type="evidence" value="ECO:0007669"/>
    <property type="project" value="InterPro"/>
</dbReference>
<sequence length="80" mass="8887">MSSVVSIRTDSDLLSQFTTLAEATGRTRSFLINQAMREFVERESWQVAAIQKAVQEADAGDFATSDEVAAMNAKWNYHAD</sequence>
<dbReference type="CDD" id="cd22233">
    <property type="entry name" value="RHH_CopAso-like"/>
    <property type="match status" value="1"/>
</dbReference>
<dbReference type="PANTHER" id="PTHR40688:SF2">
    <property type="entry name" value="RIBBON-HELIX-HELIX PROTEIN COPG DOMAIN-CONTAINING PROTEIN"/>
    <property type="match status" value="1"/>
</dbReference>
<dbReference type="InterPro" id="IPR052991">
    <property type="entry name" value="Non-func_TypeII_TA_Antitoxin"/>
</dbReference>
<dbReference type="AlphaFoldDB" id="A0A848CKR6"/>
<feature type="domain" description="Ribbon-helix-helix protein CopG" evidence="1">
    <location>
        <begin position="4"/>
        <end position="43"/>
    </location>
</feature>
<evidence type="ECO:0000313" key="2">
    <source>
        <dbReference type="EMBL" id="NME52957.1"/>
    </source>
</evidence>
<dbReference type="InterPro" id="IPR002145">
    <property type="entry name" value="CopG"/>
</dbReference>
<name>A0A848CKR6_9BACT</name>
<accession>A0A848CKR6</accession>
<dbReference type="RefSeq" id="WP_168936258.1">
    <property type="nucleotide sequence ID" value="NZ_JABAFY010000052.1"/>
</dbReference>
<dbReference type="Pfam" id="PF01402">
    <property type="entry name" value="RHH_1"/>
    <property type="match status" value="1"/>
</dbReference>
<dbReference type="EMBL" id="JABAFY010000052">
    <property type="protein sequence ID" value="NME52957.1"/>
    <property type="molecule type" value="Genomic_DNA"/>
</dbReference>
<dbReference type="InterPro" id="IPR010985">
    <property type="entry name" value="Ribbon_hlx_hlx"/>
</dbReference>
<evidence type="ECO:0000259" key="1">
    <source>
        <dbReference type="Pfam" id="PF01402"/>
    </source>
</evidence>
<organism evidence="2 3">
    <name type="scientific">Desulfovibrio piger</name>
    <dbReference type="NCBI Taxonomy" id="901"/>
    <lineage>
        <taxon>Bacteria</taxon>
        <taxon>Pseudomonadati</taxon>
        <taxon>Thermodesulfobacteriota</taxon>
        <taxon>Desulfovibrionia</taxon>
        <taxon>Desulfovibrionales</taxon>
        <taxon>Desulfovibrionaceae</taxon>
        <taxon>Desulfovibrio</taxon>
    </lineage>
</organism>
<comment type="caution">
    <text evidence="2">The sequence shown here is derived from an EMBL/GenBank/DDBJ whole genome shotgun (WGS) entry which is preliminary data.</text>
</comment>
<reference evidence="2 3" key="1">
    <citation type="submission" date="2020-04" db="EMBL/GenBank/DDBJ databases">
        <authorList>
            <person name="Hitch T.C.A."/>
            <person name="Wylensek D."/>
            <person name="Clavel T."/>
        </authorList>
    </citation>
    <scope>NUCLEOTIDE SEQUENCE [LARGE SCALE GENOMIC DNA]</scope>
    <source>
        <strain evidence="2 3">PG-251-APC-1</strain>
    </source>
</reference>
<proteinExistence type="predicted"/>
<dbReference type="Proteomes" id="UP000522333">
    <property type="component" value="Unassembled WGS sequence"/>
</dbReference>
<evidence type="ECO:0000313" key="3">
    <source>
        <dbReference type="Proteomes" id="UP000522333"/>
    </source>
</evidence>
<dbReference type="PANTHER" id="PTHR40688">
    <property type="match status" value="1"/>
</dbReference>